<dbReference type="Proteomes" id="UP000318483">
    <property type="component" value="Chromosome"/>
</dbReference>
<dbReference type="Pfam" id="PF04403">
    <property type="entry name" value="PqiA"/>
    <property type="match status" value="1"/>
</dbReference>
<keyword evidence="5 7" id="KW-1133">Transmembrane helix</keyword>
<evidence type="ECO:0000256" key="4">
    <source>
        <dbReference type="ARBA" id="ARBA00022692"/>
    </source>
</evidence>
<evidence type="ECO:0000256" key="6">
    <source>
        <dbReference type="ARBA" id="ARBA00023136"/>
    </source>
</evidence>
<keyword evidence="4 7" id="KW-0812">Transmembrane</keyword>
<evidence type="ECO:0000256" key="2">
    <source>
        <dbReference type="ARBA" id="ARBA00022475"/>
    </source>
</evidence>
<dbReference type="PANTHER" id="PTHR30462:SF3">
    <property type="entry name" value="INTERMEMBRANE TRANSPORT PROTEIN PQIA"/>
    <property type="match status" value="1"/>
</dbReference>
<evidence type="ECO:0000256" key="5">
    <source>
        <dbReference type="ARBA" id="ARBA00022989"/>
    </source>
</evidence>
<dbReference type="EMBL" id="CP042261">
    <property type="protein sequence ID" value="QDY70108.1"/>
    <property type="molecule type" value="Genomic_DNA"/>
</dbReference>
<dbReference type="GO" id="GO:0005886">
    <property type="term" value="C:plasma membrane"/>
    <property type="evidence" value="ECO:0007669"/>
    <property type="project" value="UniProtKB-SubCell"/>
</dbReference>
<gene>
    <name evidence="8" type="ORF">FPZ52_11080</name>
</gene>
<sequence length="212" mass="23397">MATHHPTTAVLSARHAGLVGCSRCANVSPMGTTHCPTCGSRLFSRYPRSLQLVWAWWLAGLIAYIPANLFPMLITDTITSHDASTIIGGVIELIHYEDYFVAAVVFLASVVIPIAKFVAVAYLAMMVQMRRNDQPHRLHRLYEIVEFIGRWSMIDVFVVAILTSLVQLNVIAQIHPGAAAICFAISVIATMISAMCFDPRLLFDVTEGHKND</sequence>
<dbReference type="KEGG" id="lit:FPZ52_11080"/>
<keyword evidence="6 7" id="KW-0472">Membrane</keyword>
<dbReference type="PANTHER" id="PTHR30462">
    <property type="entry name" value="INTERMEMBRANE TRANSPORT PROTEIN PQIB-RELATED"/>
    <property type="match status" value="1"/>
</dbReference>
<keyword evidence="2" id="KW-1003">Cell membrane</keyword>
<evidence type="ECO:0000256" key="7">
    <source>
        <dbReference type="SAM" id="Phobius"/>
    </source>
</evidence>
<name>A0A5B8IZR7_9RHOB</name>
<keyword evidence="9" id="KW-1185">Reference proteome</keyword>
<accession>A0A5B8IZR7</accession>
<comment type="subcellular location">
    <subcellularLocation>
        <location evidence="1">Cell inner membrane</location>
    </subcellularLocation>
</comment>
<proteinExistence type="predicted"/>
<feature type="transmembrane region" description="Helical" evidence="7">
    <location>
        <begin position="99"/>
        <end position="127"/>
    </location>
</feature>
<feature type="transmembrane region" description="Helical" evidence="7">
    <location>
        <begin position="178"/>
        <end position="197"/>
    </location>
</feature>
<feature type="transmembrane region" description="Helical" evidence="7">
    <location>
        <begin position="148"/>
        <end position="172"/>
    </location>
</feature>
<reference evidence="8 9" key="1">
    <citation type="submission" date="2019-07" db="EMBL/GenBank/DDBJ databases">
        <title>Litoreibacter alkalisoli sp. nov., isolated from saline-alkaline soil.</title>
        <authorList>
            <person name="Wang S."/>
            <person name="Xu L."/>
            <person name="Xing Y.-T."/>
            <person name="Sun J.-Q."/>
        </authorList>
    </citation>
    <scope>NUCLEOTIDE SEQUENCE [LARGE SCALE GENOMIC DNA]</scope>
    <source>
        <strain evidence="8 9">LN3S51</strain>
    </source>
</reference>
<evidence type="ECO:0000256" key="1">
    <source>
        <dbReference type="ARBA" id="ARBA00004533"/>
    </source>
</evidence>
<dbReference type="InterPro" id="IPR007498">
    <property type="entry name" value="PqiA-like"/>
</dbReference>
<dbReference type="OrthoDB" id="9800207at2"/>
<keyword evidence="3" id="KW-0997">Cell inner membrane</keyword>
<feature type="transmembrane region" description="Helical" evidence="7">
    <location>
        <begin position="52"/>
        <end position="74"/>
    </location>
</feature>
<dbReference type="AlphaFoldDB" id="A0A5B8IZR7"/>
<evidence type="ECO:0000313" key="9">
    <source>
        <dbReference type="Proteomes" id="UP000318483"/>
    </source>
</evidence>
<dbReference type="InterPro" id="IPR051800">
    <property type="entry name" value="PqiA-PqiB_transport"/>
</dbReference>
<organism evidence="8 9">
    <name type="scientific">Qingshengfaniella alkalisoli</name>
    <dbReference type="NCBI Taxonomy" id="2599296"/>
    <lineage>
        <taxon>Bacteria</taxon>
        <taxon>Pseudomonadati</taxon>
        <taxon>Pseudomonadota</taxon>
        <taxon>Alphaproteobacteria</taxon>
        <taxon>Rhodobacterales</taxon>
        <taxon>Paracoccaceae</taxon>
        <taxon>Qingshengfaniella</taxon>
    </lineage>
</organism>
<evidence type="ECO:0000313" key="8">
    <source>
        <dbReference type="EMBL" id="QDY70108.1"/>
    </source>
</evidence>
<dbReference type="RefSeq" id="WP_146365493.1">
    <property type="nucleotide sequence ID" value="NZ_CP042261.1"/>
</dbReference>
<protein>
    <submittedName>
        <fullName evidence="8">Paraquat-inducible membrane protein A</fullName>
    </submittedName>
</protein>
<evidence type="ECO:0000256" key="3">
    <source>
        <dbReference type="ARBA" id="ARBA00022519"/>
    </source>
</evidence>